<evidence type="ECO:0000313" key="3">
    <source>
        <dbReference type="Proteomes" id="UP001142055"/>
    </source>
</evidence>
<proteinExistence type="predicted"/>
<keyword evidence="3" id="KW-1185">Reference proteome</keyword>
<protein>
    <submittedName>
        <fullName evidence="2">Uncharacterized protein</fullName>
    </submittedName>
</protein>
<dbReference type="AlphaFoldDB" id="A0A9Q0RNG3"/>
<reference evidence="2" key="1">
    <citation type="submission" date="2022-12" db="EMBL/GenBank/DDBJ databases">
        <title>Genome assemblies of Blomia tropicalis.</title>
        <authorList>
            <person name="Cui Y."/>
        </authorList>
    </citation>
    <scope>NUCLEOTIDE SEQUENCE</scope>
    <source>
        <tissue evidence="2">Adult mites</tissue>
    </source>
</reference>
<accession>A0A9Q0RNG3</accession>
<sequence>MVNGYKLTVDVFIRDNAFFGFVGYHGTQYNDRPSWSYKMWLCSKQFQLFDVNILLNVYTYIHASYIASPSSSSSSTALKNRQGHNPTRSSNN</sequence>
<gene>
    <name evidence="2" type="ORF">RDWZM_006337</name>
</gene>
<feature type="compositionally biased region" description="Polar residues" evidence="1">
    <location>
        <begin position="76"/>
        <end position="92"/>
    </location>
</feature>
<evidence type="ECO:0000313" key="2">
    <source>
        <dbReference type="EMBL" id="KAJ6220525.1"/>
    </source>
</evidence>
<organism evidence="2 3">
    <name type="scientific">Blomia tropicalis</name>
    <name type="common">Mite</name>
    <dbReference type="NCBI Taxonomy" id="40697"/>
    <lineage>
        <taxon>Eukaryota</taxon>
        <taxon>Metazoa</taxon>
        <taxon>Ecdysozoa</taxon>
        <taxon>Arthropoda</taxon>
        <taxon>Chelicerata</taxon>
        <taxon>Arachnida</taxon>
        <taxon>Acari</taxon>
        <taxon>Acariformes</taxon>
        <taxon>Sarcoptiformes</taxon>
        <taxon>Astigmata</taxon>
        <taxon>Glycyphagoidea</taxon>
        <taxon>Echimyopodidae</taxon>
        <taxon>Blomia</taxon>
    </lineage>
</organism>
<dbReference type="Proteomes" id="UP001142055">
    <property type="component" value="Chromosome 2"/>
</dbReference>
<feature type="region of interest" description="Disordered" evidence="1">
    <location>
        <begin position="68"/>
        <end position="92"/>
    </location>
</feature>
<dbReference type="EMBL" id="JAPWDV010000002">
    <property type="protein sequence ID" value="KAJ6220525.1"/>
    <property type="molecule type" value="Genomic_DNA"/>
</dbReference>
<name>A0A9Q0RNG3_BLOTA</name>
<comment type="caution">
    <text evidence="2">The sequence shown here is derived from an EMBL/GenBank/DDBJ whole genome shotgun (WGS) entry which is preliminary data.</text>
</comment>
<evidence type="ECO:0000256" key="1">
    <source>
        <dbReference type="SAM" id="MobiDB-lite"/>
    </source>
</evidence>